<accession>A0A2W5NVL1</accession>
<gene>
    <name evidence="2" type="ORF">DI563_32065</name>
</gene>
<feature type="transmembrane region" description="Helical" evidence="1">
    <location>
        <begin position="121"/>
        <end position="141"/>
    </location>
</feature>
<keyword evidence="1" id="KW-0472">Membrane</keyword>
<keyword evidence="1" id="KW-0812">Transmembrane</keyword>
<name>A0A2W5NVL1_VARPD</name>
<dbReference type="Pfam" id="PF09900">
    <property type="entry name" value="DUF2127"/>
    <property type="match status" value="1"/>
</dbReference>
<dbReference type="AlphaFoldDB" id="A0A2W5NVL1"/>
<proteinExistence type="predicted"/>
<evidence type="ECO:0000313" key="3">
    <source>
        <dbReference type="Proteomes" id="UP000249135"/>
    </source>
</evidence>
<feature type="transmembrane region" description="Helical" evidence="1">
    <location>
        <begin position="95"/>
        <end position="115"/>
    </location>
</feature>
<comment type="caution">
    <text evidence="2">The sequence shown here is derived from an EMBL/GenBank/DDBJ whole genome shotgun (WGS) entry which is preliminary data.</text>
</comment>
<sequence length="151" mass="16107">MRTPTAALRTVALFEAFKGVLALAAASGLLTLLHGDLHGLAVRLVHHLHLNPAAHYPHVQHLQDSRLGLLALGAFAYGALRLVEAYGLLRNRAWAEWLSAASGAIYVPFELAGLLRHADALHAVLLVANLAVVAVMVLALWRRPSGEVAPA</sequence>
<keyword evidence="1" id="KW-1133">Transmembrane helix</keyword>
<evidence type="ECO:0000313" key="2">
    <source>
        <dbReference type="EMBL" id="PZQ56378.1"/>
    </source>
</evidence>
<evidence type="ECO:0000256" key="1">
    <source>
        <dbReference type="SAM" id="Phobius"/>
    </source>
</evidence>
<dbReference type="InterPro" id="IPR021125">
    <property type="entry name" value="DUF2127"/>
</dbReference>
<feature type="transmembrane region" description="Helical" evidence="1">
    <location>
        <begin position="65"/>
        <end position="83"/>
    </location>
</feature>
<dbReference type="Proteomes" id="UP000249135">
    <property type="component" value="Unassembled WGS sequence"/>
</dbReference>
<reference evidence="2 3" key="1">
    <citation type="submission" date="2017-08" db="EMBL/GenBank/DDBJ databases">
        <title>Infants hospitalized years apart are colonized by the same room-sourced microbial strains.</title>
        <authorList>
            <person name="Brooks B."/>
            <person name="Olm M.R."/>
            <person name="Firek B.A."/>
            <person name="Baker R."/>
            <person name="Thomas B.C."/>
            <person name="Morowitz M.J."/>
            <person name="Banfield J.F."/>
        </authorList>
    </citation>
    <scope>NUCLEOTIDE SEQUENCE [LARGE SCALE GENOMIC DNA]</scope>
    <source>
        <strain evidence="2">S2_005_003_R2_41</strain>
    </source>
</reference>
<dbReference type="EMBL" id="QFPP01000874">
    <property type="protein sequence ID" value="PZQ56378.1"/>
    <property type="molecule type" value="Genomic_DNA"/>
</dbReference>
<protein>
    <submittedName>
        <fullName evidence="2">DUF2127 domain-containing protein</fullName>
    </submittedName>
</protein>
<organism evidence="2 3">
    <name type="scientific">Variovorax paradoxus</name>
    <dbReference type="NCBI Taxonomy" id="34073"/>
    <lineage>
        <taxon>Bacteria</taxon>
        <taxon>Pseudomonadati</taxon>
        <taxon>Pseudomonadota</taxon>
        <taxon>Betaproteobacteria</taxon>
        <taxon>Burkholderiales</taxon>
        <taxon>Comamonadaceae</taxon>
        <taxon>Variovorax</taxon>
    </lineage>
</organism>